<accession>A0A495K0T9</accession>
<name>A0A315SHI0_WILMA</name>
<dbReference type="PANTHER" id="PTHR43841:SF3">
    <property type="entry name" value="(3R)-HYDROXYACYL-ACP DEHYDRATASE SUBUNIT HADB"/>
    <property type="match status" value="1"/>
</dbReference>
<dbReference type="InterPro" id="IPR029069">
    <property type="entry name" value="HotDog_dom_sf"/>
</dbReference>
<feature type="domain" description="FAS1-like dehydratase" evidence="3">
    <location>
        <begin position="18"/>
        <end position="146"/>
    </location>
</feature>
<dbReference type="PANTHER" id="PTHR43841">
    <property type="entry name" value="3-HYDROXYACYL-THIOESTER DEHYDRATASE HTDX-RELATED"/>
    <property type="match status" value="1"/>
</dbReference>
<dbReference type="Proteomes" id="UP000274762">
    <property type="component" value="Unassembled WGS sequence"/>
</dbReference>
<reference evidence="4 7" key="2">
    <citation type="submission" date="2023-10" db="EMBL/GenBank/DDBJ databases">
        <title>Development of a sustainable strategy for remediation of hydrocarbon-contaminated territories based on the waste exchange concept.</title>
        <authorList>
            <person name="Krivoruchko A."/>
        </authorList>
    </citation>
    <scope>NUCLEOTIDE SEQUENCE [LARGE SCALE GENOMIC DNA]</scope>
    <source>
        <strain evidence="4 7">IEGM 1236</strain>
    </source>
</reference>
<comment type="similarity">
    <text evidence="1">Belongs to the enoyl-CoA hydratase/isomerase family.</text>
</comment>
<gene>
    <name evidence="5" type="ORF">DFJ75_1681</name>
    <name evidence="4" type="ORF">R4198_20850</name>
</gene>
<evidence type="ECO:0000259" key="2">
    <source>
        <dbReference type="Pfam" id="PF01575"/>
    </source>
</evidence>
<protein>
    <submittedName>
        <fullName evidence="5">Acyl dehydratase</fullName>
    </submittedName>
    <submittedName>
        <fullName evidence="4">Fused (3R)-hydroxyacyl-ACP dehydratase subunits HadA/HadB</fullName>
    </submittedName>
</protein>
<dbReference type="Pfam" id="PF01575">
    <property type="entry name" value="MaoC_dehydratas"/>
    <property type="match status" value="1"/>
</dbReference>
<dbReference type="RefSeq" id="WP_062799717.1">
    <property type="nucleotide sequence ID" value="NZ_CBCRXS010000004.1"/>
</dbReference>
<keyword evidence="7" id="KW-1185">Reference proteome</keyword>
<sequence>MSVQQEAVPTADVATSLLGRPYRLSDTYEVGREKIREFARAVQDHHLAHYDVRVARALGHEGLVAPVTFTAILGGISQRCVFEQFLPGYDLSQVLQTEQRIRQHRPLRAGDDITCRITLDAFRAGHGQDSFVLRTDMSDQTGALVQTGWTTAVARSGGVVDENIAQAVEGILMRAATEAGGEIGSSIVHLVEDDTGALEVADSVAPQPKRRFADVSVGDEISARTVQVARGDLVNYAGVSGDENPIHWSEQVVDLAGLDNVVAHGMLTMAFGGGYLSEWVGDPGAVIEYGVRFTRPVFVEANTPAEVTYTGKIKELDESTRTATIVLNATARGSRIFGKATAIVQLA</sequence>
<evidence type="ECO:0000313" key="7">
    <source>
        <dbReference type="Proteomes" id="UP001185792"/>
    </source>
</evidence>
<evidence type="ECO:0000313" key="6">
    <source>
        <dbReference type="Proteomes" id="UP000274762"/>
    </source>
</evidence>
<feature type="domain" description="MaoC-like" evidence="2">
    <location>
        <begin position="218"/>
        <end position="318"/>
    </location>
</feature>
<accession>A0A315SHI0</accession>
<dbReference type="SUPFAM" id="SSF54637">
    <property type="entry name" value="Thioesterase/thiol ester dehydrase-isomerase"/>
    <property type="match status" value="2"/>
</dbReference>
<evidence type="ECO:0000256" key="1">
    <source>
        <dbReference type="ARBA" id="ARBA00005254"/>
    </source>
</evidence>
<dbReference type="Proteomes" id="UP001185792">
    <property type="component" value="Unassembled WGS sequence"/>
</dbReference>
<reference evidence="5 6" key="1">
    <citation type="submission" date="2018-10" db="EMBL/GenBank/DDBJ databases">
        <title>Sequencing the genomes of 1000 actinobacteria strains.</title>
        <authorList>
            <person name="Klenk H.-P."/>
        </authorList>
    </citation>
    <scope>NUCLEOTIDE SEQUENCE [LARGE SCALE GENOMIC DNA]</scope>
    <source>
        <strain evidence="5 6">DSM 44343</strain>
    </source>
</reference>
<dbReference type="EMBL" id="RBKV01000001">
    <property type="protein sequence ID" value="RKR94877.1"/>
    <property type="molecule type" value="Genomic_DNA"/>
</dbReference>
<evidence type="ECO:0000259" key="3">
    <source>
        <dbReference type="Pfam" id="PF13452"/>
    </source>
</evidence>
<dbReference type="InterPro" id="IPR002539">
    <property type="entry name" value="MaoC-like_dom"/>
</dbReference>
<evidence type="ECO:0000313" key="5">
    <source>
        <dbReference type="EMBL" id="RKR94877.1"/>
    </source>
</evidence>
<dbReference type="Gene3D" id="3.10.129.10">
    <property type="entry name" value="Hotdog Thioesterase"/>
    <property type="match status" value="2"/>
</dbReference>
<proteinExistence type="inferred from homology"/>
<dbReference type="AlphaFoldDB" id="A0A315SHI0"/>
<evidence type="ECO:0000313" key="4">
    <source>
        <dbReference type="EMBL" id="MDV7136156.1"/>
    </source>
</evidence>
<dbReference type="CDD" id="cd03441">
    <property type="entry name" value="R_hydratase_like"/>
    <property type="match status" value="1"/>
</dbReference>
<organism evidence="5 6">
    <name type="scientific">Williamsia marianensis</name>
    <dbReference type="NCBI Taxonomy" id="85044"/>
    <lineage>
        <taxon>Bacteria</taxon>
        <taxon>Bacillati</taxon>
        <taxon>Actinomycetota</taxon>
        <taxon>Actinomycetes</taxon>
        <taxon>Mycobacteriales</taxon>
        <taxon>Nocardiaceae</taxon>
        <taxon>Williamsia</taxon>
    </lineage>
</organism>
<dbReference type="InterPro" id="IPR039569">
    <property type="entry name" value="FAS1-like_DH_region"/>
</dbReference>
<comment type="caution">
    <text evidence="5">The sequence shown here is derived from an EMBL/GenBank/DDBJ whole genome shotgun (WGS) entry which is preliminary data.</text>
</comment>
<dbReference type="NCBIfam" id="NF040620">
    <property type="entry name" value="fused_HadA_HadB"/>
    <property type="match status" value="1"/>
</dbReference>
<dbReference type="Pfam" id="PF13452">
    <property type="entry name" value="FAS1_DH_region"/>
    <property type="match status" value="1"/>
</dbReference>
<dbReference type="EMBL" id="JAWLUM010000004">
    <property type="protein sequence ID" value="MDV7136156.1"/>
    <property type="molecule type" value="Genomic_DNA"/>
</dbReference>